<feature type="region of interest" description="Disordered" evidence="1">
    <location>
        <begin position="1"/>
        <end position="35"/>
    </location>
</feature>
<dbReference type="Proteomes" id="UP000585474">
    <property type="component" value="Unassembled WGS sequence"/>
</dbReference>
<name>A0A7J0EJ57_9ERIC</name>
<evidence type="ECO:0000256" key="1">
    <source>
        <dbReference type="SAM" id="MobiDB-lite"/>
    </source>
</evidence>
<keyword evidence="3" id="KW-1185">Reference proteome</keyword>
<evidence type="ECO:0000313" key="2">
    <source>
        <dbReference type="EMBL" id="GFY85959.1"/>
    </source>
</evidence>
<accession>A0A7J0EJ57</accession>
<evidence type="ECO:0000313" key="3">
    <source>
        <dbReference type="Proteomes" id="UP000585474"/>
    </source>
</evidence>
<sequence length="150" mass="16438">MPSWGGGHVLPTSQHHLPPPRLPLRMPPLRAPPDRLRRHRHPNRHLLLPRSLLLLLVLPRLLPALSGVHHCIQHLHDTLLPPPGIPEAPPPVLPRLALLRDGDFGGGAHHTQDGVVWEPQGGYGNYFSPIVSCAGGGWGLHTLQCWIGLP</sequence>
<proteinExistence type="predicted"/>
<comment type="caution">
    <text evidence="2">The sequence shown here is derived from an EMBL/GenBank/DDBJ whole genome shotgun (WGS) entry which is preliminary data.</text>
</comment>
<reference evidence="2 3" key="1">
    <citation type="submission" date="2019-07" db="EMBL/GenBank/DDBJ databases">
        <title>De Novo Assembly of kiwifruit Actinidia rufa.</title>
        <authorList>
            <person name="Sugita-Konishi S."/>
            <person name="Sato K."/>
            <person name="Mori E."/>
            <person name="Abe Y."/>
            <person name="Kisaki G."/>
            <person name="Hamano K."/>
            <person name="Suezawa K."/>
            <person name="Otani M."/>
            <person name="Fukuda T."/>
            <person name="Manabe T."/>
            <person name="Gomi K."/>
            <person name="Tabuchi M."/>
            <person name="Akimitsu K."/>
            <person name="Kataoka I."/>
        </authorList>
    </citation>
    <scope>NUCLEOTIDE SEQUENCE [LARGE SCALE GENOMIC DNA]</scope>
    <source>
        <strain evidence="3">cv. Fuchu</strain>
    </source>
</reference>
<organism evidence="2 3">
    <name type="scientific">Actinidia rufa</name>
    <dbReference type="NCBI Taxonomy" id="165716"/>
    <lineage>
        <taxon>Eukaryota</taxon>
        <taxon>Viridiplantae</taxon>
        <taxon>Streptophyta</taxon>
        <taxon>Embryophyta</taxon>
        <taxon>Tracheophyta</taxon>
        <taxon>Spermatophyta</taxon>
        <taxon>Magnoliopsida</taxon>
        <taxon>eudicotyledons</taxon>
        <taxon>Gunneridae</taxon>
        <taxon>Pentapetalae</taxon>
        <taxon>asterids</taxon>
        <taxon>Ericales</taxon>
        <taxon>Actinidiaceae</taxon>
        <taxon>Actinidia</taxon>
    </lineage>
</organism>
<gene>
    <name evidence="2" type="ORF">Acr_04g0006970</name>
</gene>
<feature type="compositionally biased region" description="Pro residues" evidence="1">
    <location>
        <begin position="17"/>
        <end position="31"/>
    </location>
</feature>
<dbReference type="AlphaFoldDB" id="A0A7J0EJ57"/>
<protein>
    <submittedName>
        <fullName evidence="2">Heptahelical protein 4</fullName>
    </submittedName>
</protein>
<dbReference type="EMBL" id="BJWL01000004">
    <property type="protein sequence ID" value="GFY85959.1"/>
    <property type="molecule type" value="Genomic_DNA"/>
</dbReference>